<evidence type="ECO:0000259" key="6">
    <source>
        <dbReference type="Pfam" id="PF02826"/>
    </source>
</evidence>
<dbReference type="KEGG" id="cmr:Cycma_1251"/>
<dbReference type="Gene3D" id="3.40.50.720">
    <property type="entry name" value="NAD(P)-binding Rossmann-like Domain"/>
    <property type="match status" value="2"/>
</dbReference>
<dbReference type="Proteomes" id="UP000001635">
    <property type="component" value="Chromosome"/>
</dbReference>
<evidence type="ECO:0000259" key="5">
    <source>
        <dbReference type="Pfam" id="PF00389"/>
    </source>
</evidence>
<dbReference type="FunFam" id="3.40.50.720:FF:000203">
    <property type="entry name" value="D-3-phosphoglycerate dehydrogenase (SerA)"/>
    <property type="match status" value="1"/>
</dbReference>
<dbReference type="HOGENOM" id="CLU_019796_1_3_10"/>
<evidence type="ECO:0000256" key="2">
    <source>
        <dbReference type="ARBA" id="ARBA00023002"/>
    </source>
</evidence>
<dbReference type="STRING" id="880070.Cycma_1251"/>
<evidence type="ECO:0000313" key="7">
    <source>
        <dbReference type="EMBL" id="AEL25023.1"/>
    </source>
</evidence>
<dbReference type="InterPro" id="IPR050857">
    <property type="entry name" value="D-2-hydroxyacid_DH"/>
</dbReference>
<organism evidence="7 8">
    <name type="scientific">Cyclobacterium marinum (strain ATCC 25205 / DSM 745 / LMG 13164 / NCIMB 1802)</name>
    <name type="common">Flectobacillus marinus</name>
    <dbReference type="NCBI Taxonomy" id="880070"/>
    <lineage>
        <taxon>Bacteria</taxon>
        <taxon>Pseudomonadati</taxon>
        <taxon>Bacteroidota</taxon>
        <taxon>Cytophagia</taxon>
        <taxon>Cytophagales</taxon>
        <taxon>Cyclobacteriaceae</taxon>
        <taxon>Cyclobacterium</taxon>
    </lineage>
</organism>
<dbReference type="InterPro" id="IPR029753">
    <property type="entry name" value="D-isomer_DH_CS"/>
</dbReference>
<dbReference type="SUPFAM" id="SSF51735">
    <property type="entry name" value="NAD(P)-binding Rossmann-fold domains"/>
    <property type="match status" value="1"/>
</dbReference>
<dbReference type="AlphaFoldDB" id="G0IZI2"/>
<evidence type="ECO:0000313" key="8">
    <source>
        <dbReference type="Proteomes" id="UP000001635"/>
    </source>
</evidence>
<feature type="domain" description="D-isomer specific 2-hydroxyacid dehydrogenase NAD-binding" evidence="6">
    <location>
        <begin position="107"/>
        <end position="290"/>
    </location>
</feature>
<dbReference type="GO" id="GO:0051287">
    <property type="term" value="F:NAD binding"/>
    <property type="evidence" value="ECO:0007669"/>
    <property type="project" value="InterPro"/>
</dbReference>
<dbReference type="EMBL" id="CP002955">
    <property type="protein sequence ID" value="AEL25023.1"/>
    <property type="molecule type" value="Genomic_DNA"/>
</dbReference>
<dbReference type="Pfam" id="PF02826">
    <property type="entry name" value="2-Hacid_dh_C"/>
    <property type="match status" value="1"/>
</dbReference>
<dbReference type="InterPro" id="IPR006139">
    <property type="entry name" value="D-isomer_2_OHA_DH_cat_dom"/>
</dbReference>
<evidence type="ECO:0000256" key="4">
    <source>
        <dbReference type="RuleBase" id="RU003719"/>
    </source>
</evidence>
<sequence>MKIIRTDKELELPLVDRELVAKGHELVLLPEGISEDLLLEEVRDCDLLLMCYTPVSKKVIEASTKLKAIIKYGVGIDAIDITAAINKGVVVVNVPEYAEETVAEGAFAMLLALTKKIPAIHHQMSRNAWVWPTQRWLGLDVSGKTLGIIGCSKIGTSMARMAGMGFNAQVIGYDPYKSKDELAIKGIEKVHSLHTLLEESDFISLHAVLTNETHHILGKKELAKVKKTAFIINTARGALIDEEELLQALEKGQVAGAALDVFSREPLNQEFHPLKKLYTMENVLLFPHLSFYTEEAMLRLEMETLDRCQEVFENIPILIKTKDPRLQQQSHLNTVYKSDQLL</sequence>
<keyword evidence="3" id="KW-0520">NAD</keyword>
<dbReference type="CDD" id="cd05299">
    <property type="entry name" value="CtBP_dh"/>
    <property type="match status" value="1"/>
</dbReference>
<dbReference type="SUPFAM" id="SSF52283">
    <property type="entry name" value="Formate/glycerate dehydrogenase catalytic domain-like"/>
    <property type="match status" value="1"/>
</dbReference>
<keyword evidence="8" id="KW-1185">Reference proteome</keyword>
<dbReference type="PANTHER" id="PTHR42789:SF1">
    <property type="entry name" value="D-ISOMER SPECIFIC 2-HYDROXYACID DEHYDROGENASE FAMILY PROTEIN (AFU_ORTHOLOGUE AFUA_6G10090)"/>
    <property type="match status" value="1"/>
</dbReference>
<dbReference type="eggNOG" id="COG0111">
    <property type="taxonomic scope" value="Bacteria"/>
</dbReference>
<protein>
    <submittedName>
        <fullName evidence="7">D-isomer specific 2-hydroxyacid dehydrogenase NAD-binding protein</fullName>
    </submittedName>
</protein>
<dbReference type="InterPro" id="IPR036291">
    <property type="entry name" value="NAD(P)-bd_dom_sf"/>
</dbReference>
<evidence type="ECO:0000256" key="1">
    <source>
        <dbReference type="ARBA" id="ARBA00005854"/>
    </source>
</evidence>
<feature type="domain" description="D-isomer specific 2-hydroxyacid dehydrogenase catalytic" evidence="5">
    <location>
        <begin position="17"/>
        <end position="314"/>
    </location>
</feature>
<name>G0IZI2_CYCMS</name>
<accession>G0IZI2</accession>
<dbReference type="RefSeq" id="WP_014019320.1">
    <property type="nucleotide sequence ID" value="NC_015914.1"/>
</dbReference>
<gene>
    <name evidence="7" type="ordered locus">Cycma_1251</name>
</gene>
<dbReference type="Pfam" id="PF00389">
    <property type="entry name" value="2-Hacid_dh"/>
    <property type="match status" value="1"/>
</dbReference>
<dbReference type="GO" id="GO:0016616">
    <property type="term" value="F:oxidoreductase activity, acting on the CH-OH group of donors, NAD or NADP as acceptor"/>
    <property type="evidence" value="ECO:0007669"/>
    <property type="project" value="InterPro"/>
</dbReference>
<dbReference type="PANTHER" id="PTHR42789">
    <property type="entry name" value="D-ISOMER SPECIFIC 2-HYDROXYACID DEHYDROGENASE FAMILY PROTEIN (AFU_ORTHOLOGUE AFUA_6G10090)"/>
    <property type="match status" value="1"/>
</dbReference>
<dbReference type="OrthoDB" id="1522997at2"/>
<comment type="similarity">
    <text evidence="1 4">Belongs to the D-isomer specific 2-hydroxyacid dehydrogenase family.</text>
</comment>
<evidence type="ECO:0000256" key="3">
    <source>
        <dbReference type="ARBA" id="ARBA00023027"/>
    </source>
</evidence>
<dbReference type="PROSITE" id="PS00671">
    <property type="entry name" value="D_2_HYDROXYACID_DH_3"/>
    <property type="match status" value="1"/>
</dbReference>
<keyword evidence="2 4" id="KW-0560">Oxidoreductase</keyword>
<proteinExistence type="inferred from homology"/>
<dbReference type="InterPro" id="IPR043322">
    <property type="entry name" value="CtBP"/>
</dbReference>
<dbReference type="InterPro" id="IPR006140">
    <property type="entry name" value="D-isomer_DH_NAD-bd"/>
</dbReference>
<reference evidence="8" key="1">
    <citation type="submission" date="2011-07" db="EMBL/GenBank/DDBJ databases">
        <title>The complete genome of Cyclobacterium marinum DSM 745.</title>
        <authorList>
            <person name="Lucas S."/>
            <person name="Han J."/>
            <person name="Lapidus A."/>
            <person name="Bruce D."/>
            <person name="Goodwin L."/>
            <person name="Pitluck S."/>
            <person name="Peters L."/>
            <person name="Kyrpides N."/>
            <person name="Mavromatis K."/>
            <person name="Ivanova N."/>
            <person name="Ovchinnikova G."/>
            <person name="Chertkov O."/>
            <person name="Detter J.C."/>
            <person name="Tapia R."/>
            <person name="Han C."/>
            <person name="Land M."/>
            <person name="Hauser L."/>
            <person name="Markowitz V."/>
            <person name="Cheng J.-F."/>
            <person name="Hugenholtz P."/>
            <person name="Woyke T."/>
            <person name="Wu D."/>
            <person name="Tindall B."/>
            <person name="Schuetze A."/>
            <person name="Brambilla E."/>
            <person name="Klenk H.-P."/>
            <person name="Eisen J.A."/>
        </authorList>
    </citation>
    <scope>NUCLEOTIDE SEQUENCE [LARGE SCALE GENOMIC DNA]</scope>
    <source>
        <strain evidence="8">ATCC 25205 / DSM 745 / LMG 13164 / NCIMB 1802</strain>
    </source>
</reference>
<dbReference type="GO" id="GO:0003714">
    <property type="term" value="F:transcription corepressor activity"/>
    <property type="evidence" value="ECO:0007669"/>
    <property type="project" value="InterPro"/>
</dbReference>